<dbReference type="Proteomes" id="UP000037982">
    <property type="component" value="Unassembled WGS sequence"/>
</dbReference>
<dbReference type="Gene3D" id="1.10.260.40">
    <property type="entry name" value="lambda repressor-like DNA-binding domains"/>
    <property type="match status" value="1"/>
</dbReference>
<protein>
    <submittedName>
        <fullName evidence="2">XRE family transcriptional regulator</fullName>
    </submittedName>
</protein>
<dbReference type="Pfam" id="PF19054">
    <property type="entry name" value="DUF5753"/>
    <property type="match status" value="1"/>
</dbReference>
<dbReference type="Pfam" id="PF13560">
    <property type="entry name" value="HTH_31"/>
    <property type="match status" value="1"/>
</dbReference>
<reference evidence="3" key="1">
    <citation type="submission" date="2015-07" db="EMBL/GenBank/DDBJ databases">
        <authorList>
            <person name="Ju K.-S."/>
            <person name="Doroghazi J.R."/>
            <person name="Metcalf W.W."/>
        </authorList>
    </citation>
    <scope>NUCLEOTIDE SEQUENCE [LARGE SCALE GENOMIC DNA]</scope>
    <source>
        <strain evidence="3">NRRL ISP-5002</strain>
    </source>
</reference>
<organism evidence="2 3">
    <name type="scientific">Streptomyces chattanoogensis</name>
    <dbReference type="NCBI Taxonomy" id="66876"/>
    <lineage>
        <taxon>Bacteria</taxon>
        <taxon>Bacillati</taxon>
        <taxon>Actinomycetota</taxon>
        <taxon>Actinomycetes</taxon>
        <taxon>Kitasatosporales</taxon>
        <taxon>Streptomycetaceae</taxon>
        <taxon>Streptomyces</taxon>
    </lineage>
</organism>
<comment type="caution">
    <text evidence="2">The sequence shown here is derived from an EMBL/GenBank/DDBJ whole genome shotgun (WGS) entry which is preliminary data.</text>
</comment>
<evidence type="ECO:0000313" key="3">
    <source>
        <dbReference type="Proteomes" id="UP000037982"/>
    </source>
</evidence>
<evidence type="ECO:0000259" key="1">
    <source>
        <dbReference type="PROSITE" id="PS50943"/>
    </source>
</evidence>
<accession>A0A0N0XQK2</accession>
<dbReference type="SMART" id="SM00530">
    <property type="entry name" value="HTH_XRE"/>
    <property type="match status" value="1"/>
</dbReference>
<proteinExistence type="predicted"/>
<dbReference type="GO" id="GO:0003677">
    <property type="term" value="F:DNA binding"/>
    <property type="evidence" value="ECO:0007669"/>
    <property type="project" value="InterPro"/>
</dbReference>
<dbReference type="PROSITE" id="PS50943">
    <property type="entry name" value="HTH_CROC1"/>
    <property type="match status" value="1"/>
</dbReference>
<dbReference type="RefSeq" id="WP_053927929.1">
    <property type="nucleotide sequence ID" value="NZ_LGKG01000196.1"/>
</dbReference>
<keyword evidence="3" id="KW-1185">Reference proteome</keyword>
<dbReference type="SUPFAM" id="SSF47413">
    <property type="entry name" value="lambda repressor-like DNA-binding domains"/>
    <property type="match status" value="1"/>
</dbReference>
<dbReference type="AlphaFoldDB" id="A0A0N0XQK2"/>
<dbReference type="CDD" id="cd00093">
    <property type="entry name" value="HTH_XRE"/>
    <property type="match status" value="1"/>
</dbReference>
<dbReference type="PATRIC" id="fig|66876.3.peg.8246"/>
<dbReference type="InterPro" id="IPR043917">
    <property type="entry name" value="DUF5753"/>
</dbReference>
<sequence length="281" mass="31118">MPKRQPRDSQEAGWEFLASELKRRRLAAGLTQEEVGLRAFASGSYITHFEKMGRKPSPEMAAQLDVALETDGFFERLCRKLLEKSPFAAYFAKAAELEKLATKICDFESMTVPGLLQTAAYARALTIAHHPLAEDEIIEDLVSSRIERARLITDTPRPEYWAIVHECALHVPVGGQAAMAEQLEHIADLMRARKVLLQVIPLQAGAHSIMGKSLRLMEFDDAPPTAYTEGAYSGNLLDEPAMVKQTQGAYDRLRAAALSPEASLLLIETAAEEHRRCATTT</sequence>
<dbReference type="EMBL" id="LGKG01000196">
    <property type="protein sequence ID" value="KPC58877.1"/>
    <property type="molecule type" value="Genomic_DNA"/>
</dbReference>
<name>A0A0N0XQK2_9ACTN</name>
<dbReference type="InterPro" id="IPR001387">
    <property type="entry name" value="Cro/C1-type_HTH"/>
</dbReference>
<dbReference type="InterPro" id="IPR010982">
    <property type="entry name" value="Lambda_DNA-bd_dom_sf"/>
</dbReference>
<feature type="domain" description="HTH cro/C1-type" evidence="1">
    <location>
        <begin position="21"/>
        <end position="73"/>
    </location>
</feature>
<gene>
    <name evidence="2" type="ORF">ADL29_37495</name>
</gene>
<evidence type="ECO:0000313" key="2">
    <source>
        <dbReference type="EMBL" id="KPC58877.1"/>
    </source>
</evidence>